<name>A0ABN2MBX9_9MICO</name>
<organism evidence="2 3">
    <name type="scientific">Agromyces neolithicus</name>
    <dbReference type="NCBI Taxonomy" id="269420"/>
    <lineage>
        <taxon>Bacteria</taxon>
        <taxon>Bacillati</taxon>
        <taxon>Actinomycetota</taxon>
        <taxon>Actinomycetes</taxon>
        <taxon>Micrococcales</taxon>
        <taxon>Microbacteriaceae</taxon>
        <taxon>Agromyces</taxon>
    </lineage>
</organism>
<evidence type="ECO:0008006" key="4">
    <source>
        <dbReference type="Google" id="ProtNLM"/>
    </source>
</evidence>
<gene>
    <name evidence="2" type="ORF">GCM10009749_32400</name>
</gene>
<proteinExistence type="predicted"/>
<evidence type="ECO:0000313" key="3">
    <source>
        <dbReference type="Proteomes" id="UP001500002"/>
    </source>
</evidence>
<dbReference type="Proteomes" id="UP001500002">
    <property type="component" value="Unassembled WGS sequence"/>
</dbReference>
<dbReference type="EMBL" id="BAAANJ010000019">
    <property type="protein sequence ID" value="GAA1819489.1"/>
    <property type="molecule type" value="Genomic_DNA"/>
</dbReference>
<protein>
    <recommendedName>
        <fullName evidence="4">Secreted protein</fullName>
    </recommendedName>
</protein>
<sequence>MPMRLASTTRLRGLAGVAVVVTGAAGAAVGADIAGEDSKRGAEERCAPRHVGQAFEPEAVQESSLVATCPPYASTACAQAHVGFPMR</sequence>
<evidence type="ECO:0000313" key="2">
    <source>
        <dbReference type="EMBL" id="GAA1819489.1"/>
    </source>
</evidence>
<comment type="caution">
    <text evidence="2">The sequence shown here is derived from an EMBL/GenBank/DDBJ whole genome shotgun (WGS) entry which is preliminary data.</text>
</comment>
<feature type="chain" id="PRO_5045628386" description="Secreted protein" evidence="1">
    <location>
        <begin position="28"/>
        <end position="87"/>
    </location>
</feature>
<reference evidence="2 3" key="1">
    <citation type="journal article" date="2019" name="Int. J. Syst. Evol. Microbiol.">
        <title>The Global Catalogue of Microorganisms (GCM) 10K type strain sequencing project: providing services to taxonomists for standard genome sequencing and annotation.</title>
        <authorList>
            <consortium name="The Broad Institute Genomics Platform"/>
            <consortium name="The Broad Institute Genome Sequencing Center for Infectious Disease"/>
            <person name="Wu L."/>
            <person name="Ma J."/>
        </authorList>
    </citation>
    <scope>NUCLEOTIDE SEQUENCE [LARGE SCALE GENOMIC DNA]</scope>
    <source>
        <strain evidence="2 3">JCM 14322</strain>
    </source>
</reference>
<feature type="signal peptide" evidence="1">
    <location>
        <begin position="1"/>
        <end position="27"/>
    </location>
</feature>
<keyword evidence="3" id="KW-1185">Reference proteome</keyword>
<keyword evidence="1" id="KW-0732">Signal</keyword>
<evidence type="ECO:0000256" key="1">
    <source>
        <dbReference type="SAM" id="SignalP"/>
    </source>
</evidence>
<accession>A0ABN2MBX9</accession>